<sequence>MKQMNEQQCRLMIDARLGFIMTWMTRRGVSVCVRPGWWAHRKRARPSGPRSHPVLFVPKPDQRGDVQSRNFLCLI</sequence>
<dbReference type="EnsemblMetazoa" id="ASIC002890-RA">
    <property type="protein sequence ID" value="ASIC002890-PA"/>
    <property type="gene ID" value="ASIC002890"/>
</dbReference>
<proteinExistence type="predicted"/>
<dbReference type="EMBL" id="ATLV01011192">
    <property type="status" value="NOT_ANNOTATED_CDS"/>
    <property type="molecule type" value="Genomic_DNA"/>
</dbReference>
<dbReference type="EMBL" id="KE524650">
    <property type="protein sequence ID" value="KFB35933.1"/>
    <property type="molecule type" value="Genomic_DNA"/>
</dbReference>
<reference evidence="2" key="2">
    <citation type="submission" date="2020-05" db="UniProtKB">
        <authorList>
            <consortium name="EnsemblMetazoa"/>
        </authorList>
    </citation>
    <scope>IDENTIFICATION</scope>
</reference>
<dbReference type="VEuPathDB" id="VectorBase:ASIC002890"/>
<dbReference type="Proteomes" id="UP000030765">
    <property type="component" value="Unassembled WGS sequence"/>
</dbReference>
<evidence type="ECO:0000313" key="1">
    <source>
        <dbReference type="EMBL" id="KFB35933.1"/>
    </source>
</evidence>
<accession>A0A084VD89</accession>
<dbReference type="AlphaFoldDB" id="A0A084VD89"/>
<reference evidence="1 3" key="1">
    <citation type="journal article" date="2014" name="BMC Genomics">
        <title>Genome sequence of Anopheles sinensis provides insight into genetics basis of mosquito competence for malaria parasites.</title>
        <authorList>
            <person name="Zhou D."/>
            <person name="Zhang D."/>
            <person name="Ding G."/>
            <person name="Shi L."/>
            <person name="Hou Q."/>
            <person name="Ye Y."/>
            <person name="Xu Y."/>
            <person name="Zhou H."/>
            <person name="Xiong C."/>
            <person name="Li S."/>
            <person name="Yu J."/>
            <person name="Hong S."/>
            <person name="Yu X."/>
            <person name="Zou P."/>
            <person name="Chen C."/>
            <person name="Chang X."/>
            <person name="Wang W."/>
            <person name="Lv Y."/>
            <person name="Sun Y."/>
            <person name="Ma L."/>
            <person name="Shen B."/>
            <person name="Zhu C."/>
        </authorList>
    </citation>
    <scope>NUCLEOTIDE SEQUENCE [LARGE SCALE GENOMIC DNA]</scope>
</reference>
<organism evidence="1">
    <name type="scientific">Anopheles sinensis</name>
    <name type="common">Mosquito</name>
    <dbReference type="NCBI Taxonomy" id="74873"/>
    <lineage>
        <taxon>Eukaryota</taxon>
        <taxon>Metazoa</taxon>
        <taxon>Ecdysozoa</taxon>
        <taxon>Arthropoda</taxon>
        <taxon>Hexapoda</taxon>
        <taxon>Insecta</taxon>
        <taxon>Pterygota</taxon>
        <taxon>Neoptera</taxon>
        <taxon>Endopterygota</taxon>
        <taxon>Diptera</taxon>
        <taxon>Nematocera</taxon>
        <taxon>Culicoidea</taxon>
        <taxon>Culicidae</taxon>
        <taxon>Anophelinae</taxon>
        <taxon>Anopheles</taxon>
    </lineage>
</organism>
<gene>
    <name evidence="1" type="ORF">ZHAS_00002890</name>
</gene>
<keyword evidence="3" id="KW-1185">Reference proteome</keyword>
<protein>
    <submittedName>
        <fullName evidence="1 2">X-Pro dipeptidyl-peptidase domain-containing protein</fullName>
    </submittedName>
</protein>
<evidence type="ECO:0000313" key="2">
    <source>
        <dbReference type="EnsemblMetazoa" id="ASIC002890-PA"/>
    </source>
</evidence>
<evidence type="ECO:0000313" key="3">
    <source>
        <dbReference type="Proteomes" id="UP000030765"/>
    </source>
</evidence>
<name>A0A084VD89_ANOSI</name>